<evidence type="ECO:0000256" key="3">
    <source>
        <dbReference type="ARBA" id="ARBA00012347"/>
    </source>
</evidence>
<dbReference type="Pfam" id="PF02163">
    <property type="entry name" value="Peptidase_M50"/>
    <property type="match status" value="1"/>
</dbReference>
<feature type="transmembrane region" description="Helical" evidence="10">
    <location>
        <begin position="187"/>
        <end position="208"/>
    </location>
</feature>
<keyword evidence="13" id="KW-1185">Reference proteome</keyword>
<dbReference type="GO" id="GO:0004222">
    <property type="term" value="F:metalloendopeptidase activity"/>
    <property type="evidence" value="ECO:0007669"/>
    <property type="project" value="InterPro"/>
</dbReference>
<dbReference type="GO" id="GO:0012505">
    <property type="term" value="C:endomembrane system"/>
    <property type="evidence" value="ECO:0007669"/>
    <property type="project" value="UniProtKB-SubCell"/>
</dbReference>
<evidence type="ECO:0000259" key="11">
    <source>
        <dbReference type="Pfam" id="PF02163"/>
    </source>
</evidence>
<dbReference type="GO" id="GO:0016020">
    <property type="term" value="C:membrane"/>
    <property type="evidence" value="ECO:0007669"/>
    <property type="project" value="InterPro"/>
</dbReference>
<dbReference type="Proteomes" id="UP001152799">
    <property type="component" value="Chromosome 5"/>
</dbReference>
<dbReference type="InterPro" id="IPR008915">
    <property type="entry name" value="Peptidase_M50"/>
</dbReference>
<comment type="catalytic activity">
    <reaction evidence="1">
        <text>Cleaves several transcription factors that are type-2 transmembrane proteins within membrane-spanning domains. Known substrates include sterol regulatory element-binding protein (SREBP) -1, SREBP-2 and forms of the transcriptional activator ATF6. SREBP-2 is cleaved at the site 477-DRSRILL-|-CVLTFLCLSFNPLTSLLQWGGA-505. The residues Asn-Pro, 11 residues distal to the site of cleavage in the membrane-spanning domain, are important for cleavage by S2P endopeptidase. Replacement of either of these residues does not prevent cleavage, but there is no cleavage if both of these residues are replaced.</text>
        <dbReference type="EC" id="3.4.24.85"/>
    </reaction>
</comment>
<evidence type="ECO:0000313" key="12">
    <source>
        <dbReference type="EMBL" id="CAG9769560.1"/>
    </source>
</evidence>
<name>A0A9N9QQA0_9CUCU</name>
<evidence type="ECO:0000256" key="1">
    <source>
        <dbReference type="ARBA" id="ARBA00001350"/>
    </source>
</evidence>
<evidence type="ECO:0000256" key="4">
    <source>
        <dbReference type="ARBA" id="ARBA00014400"/>
    </source>
</evidence>
<dbReference type="AlphaFoldDB" id="A0A9N9QQA0"/>
<comment type="subcellular location">
    <subcellularLocation>
        <location evidence="2">Endomembrane system</location>
        <topology evidence="2">Multi-pass membrane protein</topology>
    </subcellularLocation>
</comment>
<dbReference type="EC" id="3.4.24.85" evidence="3"/>
<proteinExistence type="predicted"/>
<dbReference type="PANTHER" id="PTHR13325">
    <property type="entry name" value="PROTEASE M50 MEMBRANE-BOUND TRANSCRIPTION FACTOR SITE 2 PROTEASE"/>
    <property type="match status" value="1"/>
</dbReference>
<reference evidence="12" key="1">
    <citation type="submission" date="2022-01" db="EMBL/GenBank/DDBJ databases">
        <authorList>
            <person name="King R."/>
        </authorList>
    </citation>
    <scope>NUCLEOTIDE SEQUENCE</scope>
</reference>
<feature type="transmembrane region" description="Helical" evidence="10">
    <location>
        <begin position="6"/>
        <end position="24"/>
    </location>
</feature>
<dbReference type="PRINTS" id="PR01000">
    <property type="entry name" value="SREBPS2PTASE"/>
</dbReference>
<evidence type="ECO:0000256" key="10">
    <source>
        <dbReference type="SAM" id="Phobius"/>
    </source>
</evidence>
<dbReference type="EMBL" id="OU892281">
    <property type="protein sequence ID" value="CAG9769560.1"/>
    <property type="molecule type" value="Genomic_DNA"/>
</dbReference>
<organism evidence="12 13">
    <name type="scientific">Ceutorhynchus assimilis</name>
    <name type="common">cabbage seed weevil</name>
    <dbReference type="NCBI Taxonomy" id="467358"/>
    <lineage>
        <taxon>Eukaryota</taxon>
        <taxon>Metazoa</taxon>
        <taxon>Ecdysozoa</taxon>
        <taxon>Arthropoda</taxon>
        <taxon>Hexapoda</taxon>
        <taxon>Insecta</taxon>
        <taxon>Pterygota</taxon>
        <taxon>Neoptera</taxon>
        <taxon>Endopterygota</taxon>
        <taxon>Coleoptera</taxon>
        <taxon>Polyphaga</taxon>
        <taxon>Cucujiformia</taxon>
        <taxon>Curculionidae</taxon>
        <taxon>Ceutorhynchinae</taxon>
        <taxon>Ceutorhynchus</taxon>
    </lineage>
</organism>
<sequence length="487" mass="55017">MDGLTFFFLIAGGYCVLLFFDVFFKSCCHYPYLQLLENLGINISYFTIKWKTKALNRLIIKWGNARPQFWKVWFSIGTFTSLAFLPISIYIIFISIYWLFFNSTSQVSEPLISPVVPGLNLPVSELGYYSIALLICSIVHELGHALAAVIEDVGTLELGCNVYFILPVAFVSLPTDKLYAINHKKRLGIVSAGVWHNIVLSFIAYLLYCSLPTIFSPLYNYGDSVSVSGVNKNSPLNDPTKGLSVDDIIIAINNCDILNENYWYHCLHDRYVLRPAVCIKSDLVNTLDESVPLKHLGSGYVECCDPKNSKNICFEYIDNETNELELPGHVCLPGRTVMEQSANFCTKSPHSCPSDSYCFQPVLPNDTYLFKIITNTKNIIYLGNPNDLFQTMDISSYVKKTNLFSVSFPEKVTKLVKYIVVISLGLAFVNILPFAFMDGEYILQTLALIIFTNIVDKKKIVQTVNVITWISTIILIVYLVYSLFLLL</sequence>
<keyword evidence="5 10" id="KW-0812">Transmembrane</keyword>
<dbReference type="GO" id="GO:0031293">
    <property type="term" value="P:membrane protein intracellular domain proteolysis"/>
    <property type="evidence" value="ECO:0007669"/>
    <property type="project" value="TreeGrafter"/>
</dbReference>
<keyword evidence="6 10" id="KW-1133">Transmembrane helix</keyword>
<evidence type="ECO:0000256" key="6">
    <source>
        <dbReference type="ARBA" id="ARBA00022989"/>
    </source>
</evidence>
<comment type="function">
    <text evidence="9">Zinc metalloprotease that mediates intramembrane proteolysis of proteins such as ATF6, ATF6B, SREBF1/SREBP1 and SREBF2/SREBP2. Catalyzes the second step in the proteolytic activation of the sterol regulatory element-binding proteins (SREBPs) SREBF1/SREBP1 and SREBF2/SREBP2: cleaves SREBPs within the first transmembrane segment, thereby releasing the N-terminal segment with a portion of the transmembrane segment attached. Mature N-terminal SREBP fragments shuttle to the nucleus and activate gene transcription. Also mediates the second step in the proteolytic activation of the cyclic AMP-dependent transcription factor ATF-6 (ATF6 and ATF6B). Involved in intramembrane proteolysis during bone formation. In astrocytes and osteoblasts, upon DNA damage and ER stress, mediates the second step of the regulated intramembrane proteolytic activation of the transcription factor CREB3L1, leading to the inhibition of cell-cycle progression.</text>
</comment>
<feature type="transmembrane region" description="Helical" evidence="10">
    <location>
        <begin position="415"/>
        <end position="436"/>
    </location>
</feature>
<evidence type="ECO:0000256" key="8">
    <source>
        <dbReference type="ARBA" id="ARBA00032658"/>
    </source>
</evidence>
<feature type="transmembrane region" description="Helical" evidence="10">
    <location>
        <begin position="466"/>
        <end position="486"/>
    </location>
</feature>
<evidence type="ECO:0000256" key="2">
    <source>
        <dbReference type="ARBA" id="ARBA00004127"/>
    </source>
</evidence>
<accession>A0A9N9QQA0</accession>
<feature type="domain" description="Peptidase M50" evidence="11">
    <location>
        <begin position="129"/>
        <end position="468"/>
    </location>
</feature>
<dbReference type="InterPro" id="IPR001193">
    <property type="entry name" value="MBTPS2"/>
</dbReference>
<dbReference type="GO" id="GO:1905897">
    <property type="term" value="P:regulation of response to endoplasmic reticulum stress"/>
    <property type="evidence" value="ECO:0007669"/>
    <property type="project" value="TreeGrafter"/>
</dbReference>
<gene>
    <name evidence="12" type="ORF">CEUTPL_LOCUS10066</name>
</gene>
<evidence type="ECO:0000256" key="5">
    <source>
        <dbReference type="ARBA" id="ARBA00022692"/>
    </source>
</evidence>
<dbReference type="GO" id="GO:0005737">
    <property type="term" value="C:cytoplasm"/>
    <property type="evidence" value="ECO:0007669"/>
    <property type="project" value="TreeGrafter"/>
</dbReference>
<keyword evidence="7 10" id="KW-0472">Membrane</keyword>
<dbReference type="OrthoDB" id="69989at2759"/>
<evidence type="ECO:0000256" key="9">
    <source>
        <dbReference type="ARBA" id="ARBA00045828"/>
    </source>
</evidence>
<dbReference type="PANTHER" id="PTHR13325:SF3">
    <property type="entry name" value="MEMBRANE-BOUND TRANSCRIPTION FACTOR SITE-2 PROTEASE"/>
    <property type="match status" value="1"/>
</dbReference>
<evidence type="ECO:0000256" key="7">
    <source>
        <dbReference type="ARBA" id="ARBA00023136"/>
    </source>
</evidence>
<feature type="transmembrane region" description="Helical" evidence="10">
    <location>
        <begin position="126"/>
        <end position="150"/>
    </location>
</feature>
<feature type="transmembrane region" description="Helical" evidence="10">
    <location>
        <begin position="72"/>
        <end position="100"/>
    </location>
</feature>
<evidence type="ECO:0000313" key="13">
    <source>
        <dbReference type="Proteomes" id="UP001152799"/>
    </source>
</evidence>
<protein>
    <recommendedName>
        <fullName evidence="4">Membrane-bound transcription factor site-2 protease</fullName>
        <ecNumber evidence="3">3.4.24.85</ecNumber>
    </recommendedName>
    <alternativeName>
        <fullName evidence="8">Endopeptidase S2P</fullName>
    </alternativeName>
</protein>